<dbReference type="InterPro" id="IPR016024">
    <property type="entry name" value="ARM-type_fold"/>
</dbReference>
<dbReference type="PROSITE" id="PS50082">
    <property type="entry name" value="WD_REPEATS_2"/>
    <property type="match status" value="1"/>
</dbReference>
<comment type="caution">
    <text evidence="3">The sequence shown here is derived from an EMBL/GenBank/DDBJ whole genome shotgun (WGS) entry which is preliminary data.</text>
</comment>
<dbReference type="PANTHER" id="PTHR44099">
    <property type="entry name" value="RABCONNECTIN-3B, ISOFORM A"/>
    <property type="match status" value="1"/>
</dbReference>
<keyword evidence="4" id="KW-1185">Reference proteome</keyword>
<dbReference type="Gene3D" id="2.130.10.10">
    <property type="entry name" value="YVTN repeat-like/Quinoprotein amine dehydrogenase"/>
    <property type="match status" value="1"/>
</dbReference>
<feature type="region of interest" description="Disordered" evidence="2">
    <location>
        <begin position="73"/>
        <end position="105"/>
    </location>
</feature>
<dbReference type="PANTHER" id="PTHR44099:SF4">
    <property type="entry name" value="RABCONNECTIN-3B, ISOFORM A"/>
    <property type="match status" value="1"/>
</dbReference>
<gene>
    <name evidence="3" type="ORF">BCR43DRAFT_437651</name>
</gene>
<dbReference type="STRING" id="13706.A0A1X2HEV3"/>
<dbReference type="InterPro" id="IPR036322">
    <property type="entry name" value="WD40_repeat_dom_sf"/>
</dbReference>
<keyword evidence="1" id="KW-0853">WD repeat</keyword>
<dbReference type="InterPro" id="IPR015943">
    <property type="entry name" value="WD40/YVTN_repeat-like_dom_sf"/>
</dbReference>
<dbReference type="SMART" id="SM00320">
    <property type="entry name" value="WD40"/>
    <property type="match status" value="2"/>
</dbReference>
<dbReference type="GO" id="GO:0005737">
    <property type="term" value="C:cytoplasm"/>
    <property type="evidence" value="ECO:0007669"/>
    <property type="project" value="TreeGrafter"/>
</dbReference>
<evidence type="ECO:0000313" key="3">
    <source>
        <dbReference type="EMBL" id="ORY97432.1"/>
    </source>
</evidence>
<protein>
    <submittedName>
        <fullName evidence="3">Uncharacterized protein</fullName>
    </submittedName>
</protein>
<evidence type="ECO:0000313" key="4">
    <source>
        <dbReference type="Proteomes" id="UP000242180"/>
    </source>
</evidence>
<evidence type="ECO:0000256" key="1">
    <source>
        <dbReference type="PROSITE-ProRule" id="PRU00221"/>
    </source>
</evidence>
<dbReference type="EMBL" id="MCGN01000004">
    <property type="protein sequence ID" value="ORY97432.1"/>
    <property type="molecule type" value="Genomic_DNA"/>
</dbReference>
<accession>A0A1X2HEV3</accession>
<proteinExistence type="predicted"/>
<dbReference type="InParanoid" id="A0A1X2HEV3"/>
<dbReference type="PROSITE" id="PS50294">
    <property type="entry name" value="WD_REPEATS_REGION"/>
    <property type="match status" value="1"/>
</dbReference>
<organism evidence="3 4">
    <name type="scientific">Syncephalastrum racemosum</name>
    <name type="common">Filamentous fungus</name>
    <dbReference type="NCBI Taxonomy" id="13706"/>
    <lineage>
        <taxon>Eukaryota</taxon>
        <taxon>Fungi</taxon>
        <taxon>Fungi incertae sedis</taxon>
        <taxon>Mucoromycota</taxon>
        <taxon>Mucoromycotina</taxon>
        <taxon>Mucoromycetes</taxon>
        <taxon>Mucorales</taxon>
        <taxon>Syncephalastraceae</taxon>
        <taxon>Syncephalastrum</taxon>
    </lineage>
</organism>
<dbReference type="InterPro" id="IPR001680">
    <property type="entry name" value="WD40_rpt"/>
</dbReference>
<evidence type="ECO:0000256" key="2">
    <source>
        <dbReference type="SAM" id="MobiDB-lite"/>
    </source>
</evidence>
<sequence length="570" mass="62847">MDDDRWPVNRLLGPSKPFSSTKLPVTLRGIISENQATRASTHFGLAFTFNVRRLIHDLCANLETATLEQHELVPQKSVSTSTYDDADRQENDPLDEEENSRATRRDTDRLKKLELCTAVLSAILSWNVSEALEDTCKNQFGMLPNASNGYISSGFRGANEFLSLMAPFTDEKETWRISQTTTASRLLAIVVLAKAIMLVHGQETRSADLAEGYAMALPAVVDSGYCLPSLSFLSKYWQDPSARSLFKTAVTGMNDEQIRLLLDYWSKYRCDEPQMLSKDIRKYTALSLALLLTDSDLDEPPPATLPDPQAVTASSVARMLAAMELLSQGFSTWEVYINAAEILRTLFQYASDKSSPAINRGAKNAVFCIANTNMPLVIGTLTYDAVHAKKTNERERCLRLIGSFIRKRPTLLYSSVQRVVEAVVKTLDPNVPHLREVVLPTATAVLHDLVKTYPSVDFSSSAQKLAVGTLEGASVIYDLRTATRSVVLEGHTGPVVALAFSPDAKYVATSSLLDKTVRVWYSNLSLFGVLTSSLSHGLLHHESPHDSRDTGSQKPYKTFGFALPNVSPGD</sequence>
<dbReference type="OMA" id="KHEREAW"/>
<dbReference type="InterPro" id="IPR049916">
    <property type="entry name" value="WDR72-like"/>
</dbReference>
<dbReference type="AlphaFoldDB" id="A0A1X2HEV3"/>
<feature type="repeat" description="WD" evidence="1">
    <location>
        <begin position="488"/>
        <end position="520"/>
    </location>
</feature>
<reference evidence="3 4" key="1">
    <citation type="submission" date="2016-07" db="EMBL/GenBank/DDBJ databases">
        <title>Pervasive Adenine N6-methylation of Active Genes in Fungi.</title>
        <authorList>
            <consortium name="DOE Joint Genome Institute"/>
            <person name="Mondo S.J."/>
            <person name="Dannebaum R.O."/>
            <person name="Kuo R.C."/>
            <person name="Labutti K."/>
            <person name="Haridas S."/>
            <person name="Kuo A."/>
            <person name="Salamov A."/>
            <person name="Ahrendt S.R."/>
            <person name="Lipzen A."/>
            <person name="Sullivan W."/>
            <person name="Andreopoulos W.B."/>
            <person name="Clum A."/>
            <person name="Lindquist E."/>
            <person name="Daum C."/>
            <person name="Ramamoorthy G.K."/>
            <person name="Gryganskyi A."/>
            <person name="Culley D."/>
            <person name="Magnuson J.K."/>
            <person name="James T.Y."/>
            <person name="O'Malley M.A."/>
            <person name="Stajich J.E."/>
            <person name="Spatafora J.W."/>
            <person name="Visel A."/>
            <person name="Grigoriev I.V."/>
        </authorList>
    </citation>
    <scope>NUCLEOTIDE SEQUENCE [LARGE SCALE GENOMIC DNA]</scope>
    <source>
        <strain evidence="3 4">NRRL 2496</strain>
    </source>
</reference>
<dbReference type="SUPFAM" id="SSF48371">
    <property type="entry name" value="ARM repeat"/>
    <property type="match status" value="1"/>
</dbReference>
<dbReference type="Proteomes" id="UP000242180">
    <property type="component" value="Unassembled WGS sequence"/>
</dbReference>
<dbReference type="OrthoDB" id="338622at2759"/>
<dbReference type="SUPFAM" id="SSF50978">
    <property type="entry name" value="WD40 repeat-like"/>
    <property type="match status" value="1"/>
</dbReference>
<dbReference type="Pfam" id="PF00400">
    <property type="entry name" value="WD40"/>
    <property type="match status" value="1"/>
</dbReference>
<name>A0A1X2HEV3_SYNRA</name>